<feature type="transmembrane region" description="Helical" evidence="2">
    <location>
        <begin position="56"/>
        <end position="77"/>
    </location>
</feature>
<protein>
    <submittedName>
        <fullName evidence="3">Uncharacterized protein</fullName>
    </submittedName>
</protein>
<reference evidence="3 4" key="1">
    <citation type="submission" date="2020-08" db="EMBL/GenBank/DDBJ databases">
        <title>Sequencing the genomes of 1000 actinobacteria strains.</title>
        <authorList>
            <person name="Klenk H.-P."/>
        </authorList>
    </citation>
    <scope>NUCLEOTIDE SEQUENCE [LARGE SCALE GENOMIC DNA]</scope>
    <source>
        <strain evidence="3 4">DSM 45584</strain>
    </source>
</reference>
<evidence type="ECO:0000313" key="3">
    <source>
        <dbReference type="EMBL" id="MBB5154855.1"/>
    </source>
</evidence>
<dbReference type="Proteomes" id="UP000584374">
    <property type="component" value="Unassembled WGS sequence"/>
</dbReference>
<comment type="caution">
    <text evidence="3">The sequence shown here is derived from an EMBL/GenBank/DDBJ whole genome shotgun (WGS) entry which is preliminary data.</text>
</comment>
<dbReference type="EMBL" id="JACHIW010000001">
    <property type="protein sequence ID" value="MBB5154855.1"/>
    <property type="molecule type" value="Genomic_DNA"/>
</dbReference>
<evidence type="ECO:0000313" key="4">
    <source>
        <dbReference type="Proteomes" id="UP000584374"/>
    </source>
</evidence>
<evidence type="ECO:0000256" key="2">
    <source>
        <dbReference type="SAM" id="Phobius"/>
    </source>
</evidence>
<accession>A0A840Q8T7</accession>
<dbReference type="AlphaFoldDB" id="A0A840Q8T7"/>
<proteinExistence type="predicted"/>
<organism evidence="3 4">
    <name type="scientific">Saccharopolyspora phatthalungensis</name>
    <dbReference type="NCBI Taxonomy" id="664693"/>
    <lineage>
        <taxon>Bacteria</taxon>
        <taxon>Bacillati</taxon>
        <taxon>Actinomycetota</taxon>
        <taxon>Actinomycetes</taxon>
        <taxon>Pseudonocardiales</taxon>
        <taxon>Pseudonocardiaceae</taxon>
        <taxon>Saccharopolyspora</taxon>
    </lineage>
</organism>
<name>A0A840Q8T7_9PSEU</name>
<dbReference type="RefSeq" id="WP_184726297.1">
    <property type="nucleotide sequence ID" value="NZ_JACHIW010000001.1"/>
</dbReference>
<gene>
    <name evidence="3" type="ORF">BJ970_002389</name>
</gene>
<evidence type="ECO:0000256" key="1">
    <source>
        <dbReference type="SAM" id="MobiDB-lite"/>
    </source>
</evidence>
<keyword evidence="2" id="KW-0812">Transmembrane</keyword>
<sequence>MEQHPSSSRRRAHGESVTVTELIKRDPVSAEHERLADELLRAPDPAAAAPPRLTRIAFGTLGVVLLMGATAAITAIITQPAAAPRPATSAARIDGVLALRPDLVRQARWPFSANGGFAEAAGSGSAIEEPLVAEQSTANPAAGSDDSALKVATEFYRRLERDPSTAVKLVAPGLLAGHQAELAQAWDAVTSVRPRVRARPDGVVLAEVEATYPDGDRVVLRQLLTVESGACPKIVNADLLSARHLAPR</sequence>
<keyword evidence="4" id="KW-1185">Reference proteome</keyword>
<keyword evidence="2" id="KW-0472">Membrane</keyword>
<feature type="region of interest" description="Disordered" evidence="1">
    <location>
        <begin position="1"/>
        <end position="24"/>
    </location>
</feature>
<keyword evidence="2" id="KW-1133">Transmembrane helix</keyword>